<dbReference type="PROSITE" id="PS51257">
    <property type="entry name" value="PROKAR_LIPOPROTEIN"/>
    <property type="match status" value="1"/>
</dbReference>
<dbReference type="EMBL" id="OY288114">
    <property type="protein sequence ID" value="CAJ0869326.1"/>
    <property type="molecule type" value="Genomic_DNA"/>
</dbReference>
<protein>
    <submittedName>
        <fullName evidence="1">Uncharacterized protein</fullName>
    </submittedName>
</protein>
<name>A0AA48RAT4_9ZZZZ</name>
<proteinExistence type="predicted"/>
<organism evidence="1">
    <name type="scientific">freshwater sediment metagenome</name>
    <dbReference type="NCBI Taxonomy" id="556182"/>
    <lineage>
        <taxon>unclassified sequences</taxon>
        <taxon>metagenomes</taxon>
        <taxon>ecological metagenomes</taxon>
    </lineage>
</organism>
<reference evidence="1" key="1">
    <citation type="submission" date="2023-07" db="EMBL/GenBank/DDBJ databases">
        <authorList>
            <person name="Pelsma A.J. K."/>
        </authorList>
    </citation>
    <scope>NUCLEOTIDE SEQUENCE</scope>
</reference>
<accession>A0AA48RAT4</accession>
<sequence>MIIRALPRLTAIFTASLLLAACLTNRVQTLAPNMLRLDMTGLNVSTEEQTLQQLLALGARETLSRGYTHFRFLDWKAGETHIMTPGQPQTANFSVTLVMFHPGEQGTNPVFDARQIPQDKAANL</sequence>
<dbReference type="AlphaFoldDB" id="A0AA48RAT4"/>
<gene>
    <name evidence="1" type="ORF">AMST5_02127</name>
</gene>
<evidence type="ECO:0000313" key="1">
    <source>
        <dbReference type="EMBL" id="CAJ0869326.1"/>
    </source>
</evidence>